<accession>A0A4Z2IQC5</accession>
<dbReference type="Proteomes" id="UP000314294">
    <property type="component" value="Unassembled WGS sequence"/>
</dbReference>
<feature type="compositionally biased region" description="Basic and acidic residues" evidence="1">
    <location>
        <begin position="356"/>
        <end position="365"/>
    </location>
</feature>
<comment type="caution">
    <text evidence="2">The sequence shown here is derived from an EMBL/GenBank/DDBJ whole genome shotgun (WGS) entry which is preliminary data.</text>
</comment>
<gene>
    <name evidence="2" type="ORF">EYF80_010387</name>
</gene>
<evidence type="ECO:0000313" key="3">
    <source>
        <dbReference type="Proteomes" id="UP000314294"/>
    </source>
</evidence>
<evidence type="ECO:0000256" key="1">
    <source>
        <dbReference type="SAM" id="MobiDB-lite"/>
    </source>
</evidence>
<evidence type="ECO:0000313" key="2">
    <source>
        <dbReference type="EMBL" id="TNN79363.1"/>
    </source>
</evidence>
<dbReference type="AlphaFoldDB" id="A0A4Z2IQC5"/>
<protein>
    <submittedName>
        <fullName evidence="2">Uncharacterized protein</fullName>
    </submittedName>
</protein>
<organism evidence="2 3">
    <name type="scientific">Liparis tanakae</name>
    <name type="common">Tanaka's snailfish</name>
    <dbReference type="NCBI Taxonomy" id="230148"/>
    <lineage>
        <taxon>Eukaryota</taxon>
        <taxon>Metazoa</taxon>
        <taxon>Chordata</taxon>
        <taxon>Craniata</taxon>
        <taxon>Vertebrata</taxon>
        <taxon>Euteleostomi</taxon>
        <taxon>Actinopterygii</taxon>
        <taxon>Neopterygii</taxon>
        <taxon>Teleostei</taxon>
        <taxon>Neoteleostei</taxon>
        <taxon>Acanthomorphata</taxon>
        <taxon>Eupercaria</taxon>
        <taxon>Perciformes</taxon>
        <taxon>Cottioidei</taxon>
        <taxon>Cottales</taxon>
        <taxon>Liparidae</taxon>
        <taxon>Liparis</taxon>
    </lineage>
</organism>
<feature type="region of interest" description="Disordered" evidence="1">
    <location>
        <begin position="320"/>
        <end position="405"/>
    </location>
</feature>
<dbReference type="EMBL" id="SRLO01000065">
    <property type="protein sequence ID" value="TNN79363.1"/>
    <property type="molecule type" value="Genomic_DNA"/>
</dbReference>
<feature type="region of interest" description="Disordered" evidence="1">
    <location>
        <begin position="453"/>
        <end position="473"/>
    </location>
</feature>
<keyword evidence="3" id="KW-1185">Reference proteome</keyword>
<feature type="compositionally biased region" description="Basic and acidic residues" evidence="1">
    <location>
        <begin position="458"/>
        <end position="472"/>
    </location>
</feature>
<name>A0A4Z2IQC5_9TELE</name>
<proteinExistence type="predicted"/>
<feature type="compositionally biased region" description="Basic and acidic residues" evidence="1">
    <location>
        <begin position="322"/>
        <end position="349"/>
    </location>
</feature>
<sequence>MATEFMRKTLPLFTHCHPHNDLYGPLQMAPISHCAKKPLIPTARFNTRASTVHRHTPPCNLLNLLNALNLLNPLNLLNLLNPLNPLNPPQPPQPSQPPYPVKHRTFSIVAPFLRNSLRTTPELDAIAEIHLSEAFIGGDGVYLGVLRGLEFDTVTIVSLMVEEIESLLAGTRHPRDGVAVTQGEAKLHVDLLGRLPRDPVGAKPVVLVGLHHVANLERQPGNPRSPSPSSLRSDLYRTEQDFPRTLDPRGQNAAAHSGWVASRVEPEHPHPFVIPLVCSQSDTLLAMASVIILREPRALKIVIPDLQQLQQLTDAAASATRKRQDAAEVGRGEKERGEGEGRRRGEKDGQTWGGWRESEDTERRGQQNGENKTPVSDLHPSGASVPPRFRRLPLTQPHCIPPMLRRGTHRPCLELRPSQATQTPQNNYSLHKGPKANLCYIIDVARCLQPGPLQQRDGAGEQRDGRDAAQEQRKRRLPWEAVRICAGCSALEGIILDDVSLLLGAEEKLRPAICQFWHLQDGPSWLQENHHQQQRGIKDFGGKNVPVHSGNWSSGLDSGTEMGHKAQGSSGETSVSLSAAWQAGFNRDMEDHTILLIDCDGVNDDLAECVHHFNRVENVEFKEEIKFLENELQEEFALDQTLFNRTTAEKRRSAKKTPLCNSTSRTCKDVSS</sequence>
<reference evidence="2 3" key="1">
    <citation type="submission" date="2019-03" db="EMBL/GenBank/DDBJ databases">
        <title>First draft genome of Liparis tanakae, snailfish: a comprehensive survey of snailfish specific genes.</title>
        <authorList>
            <person name="Kim W."/>
            <person name="Song I."/>
            <person name="Jeong J.-H."/>
            <person name="Kim D."/>
            <person name="Kim S."/>
            <person name="Ryu S."/>
            <person name="Song J.Y."/>
            <person name="Lee S.K."/>
        </authorList>
    </citation>
    <scope>NUCLEOTIDE SEQUENCE [LARGE SCALE GENOMIC DNA]</scope>
    <source>
        <tissue evidence="2">Muscle</tissue>
    </source>
</reference>